<keyword evidence="1" id="KW-0472">Membrane</keyword>
<dbReference type="AlphaFoldDB" id="A0A2M6Z288"/>
<feature type="transmembrane region" description="Helical" evidence="1">
    <location>
        <begin position="186"/>
        <end position="207"/>
    </location>
</feature>
<name>A0A2M6Z288_9BACT</name>
<accession>A0A2M6Z288</accession>
<comment type="caution">
    <text evidence="2">The sequence shown here is derived from an EMBL/GenBank/DDBJ whole genome shotgun (WGS) entry which is preliminary data.</text>
</comment>
<feature type="transmembrane region" description="Helical" evidence="1">
    <location>
        <begin position="48"/>
        <end position="67"/>
    </location>
</feature>
<feature type="transmembrane region" description="Helical" evidence="1">
    <location>
        <begin position="113"/>
        <end position="134"/>
    </location>
</feature>
<dbReference type="Proteomes" id="UP000228777">
    <property type="component" value="Unassembled WGS sequence"/>
</dbReference>
<protein>
    <submittedName>
        <fullName evidence="2">Uncharacterized protein</fullName>
    </submittedName>
</protein>
<sequence length="356" mass="40488">MKFSVGKIIWKTFSKILSIAAWVFFFFVLLIFFCIVRQAKLDFEQSMNFFLILCSVYLVICLVYNLINLTGFLTALLSGLALFFYFSYGYQLFSHIQTGIIDNNFSWSLAGSIRGRVIDFLFWSGFVLSALITASQLERAVLLFLAKIKIGFALEIVEEKKAKLMEKKRKYVEAQAKTKFRSKKQAIMIILISSILAVGLVISLMSLSEKLENKKHPILWEKSFPGTAVWLDECAQCGKKGTVVPNNVEPGEPRIASFSLSKENKEMILDVKLTAQPRILPKFSLEIELKNPGQKTIFYISKEELFEGSLENPAAPFQKRFNFTPDKAGEYTIKVTPHSYGIFSIQVLVRDIAKNK</sequence>
<evidence type="ECO:0000313" key="2">
    <source>
        <dbReference type="EMBL" id="PIU46539.1"/>
    </source>
</evidence>
<evidence type="ECO:0000313" key="3">
    <source>
        <dbReference type="Proteomes" id="UP000228777"/>
    </source>
</evidence>
<organism evidence="2 3">
    <name type="scientific">bacterium (Candidatus Gribaldobacteria) CG07_land_8_20_14_0_80_33_18</name>
    <dbReference type="NCBI Taxonomy" id="2014272"/>
    <lineage>
        <taxon>Bacteria</taxon>
        <taxon>Candidatus Gribaldobacteria</taxon>
    </lineage>
</organism>
<proteinExistence type="predicted"/>
<feature type="transmembrane region" description="Helical" evidence="1">
    <location>
        <begin position="16"/>
        <end position="36"/>
    </location>
</feature>
<gene>
    <name evidence="2" type="ORF">COS93_02285</name>
</gene>
<keyword evidence="1" id="KW-1133">Transmembrane helix</keyword>
<dbReference type="EMBL" id="PEWP01000045">
    <property type="protein sequence ID" value="PIU46539.1"/>
    <property type="molecule type" value="Genomic_DNA"/>
</dbReference>
<feature type="transmembrane region" description="Helical" evidence="1">
    <location>
        <begin position="73"/>
        <end position="93"/>
    </location>
</feature>
<keyword evidence="1" id="KW-0812">Transmembrane</keyword>
<evidence type="ECO:0000256" key="1">
    <source>
        <dbReference type="SAM" id="Phobius"/>
    </source>
</evidence>
<reference evidence="3" key="1">
    <citation type="submission" date="2017-09" db="EMBL/GenBank/DDBJ databases">
        <title>Depth-based differentiation of microbial function through sediment-hosted aquifers and enrichment of novel symbionts in the deep terrestrial subsurface.</title>
        <authorList>
            <person name="Probst A.J."/>
            <person name="Ladd B."/>
            <person name="Jarett J.K."/>
            <person name="Geller-Mcgrath D.E."/>
            <person name="Sieber C.M.K."/>
            <person name="Emerson J.B."/>
            <person name="Anantharaman K."/>
            <person name="Thomas B.C."/>
            <person name="Malmstrom R."/>
            <person name="Stieglmeier M."/>
            <person name="Klingl A."/>
            <person name="Woyke T."/>
            <person name="Ryan C.M."/>
            <person name="Banfield J.F."/>
        </authorList>
    </citation>
    <scope>NUCLEOTIDE SEQUENCE [LARGE SCALE GENOMIC DNA]</scope>
</reference>